<evidence type="ECO:0000313" key="2">
    <source>
        <dbReference type="Proteomes" id="UP000664914"/>
    </source>
</evidence>
<dbReference type="EMBL" id="CP059319">
    <property type="protein sequence ID" value="QTH24709.1"/>
    <property type="molecule type" value="Genomic_DNA"/>
</dbReference>
<reference evidence="1" key="2">
    <citation type="submission" date="2021-04" db="EMBL/GenBank/DDBJ databases">
        <title>Isolation and genomic analysis of the ibuprofen-degrading bacterium Sphingomonas strain MPO218.</title>
        <authorList>
            <person name="Aulestia M."/>
            <person name="Flores A."/>
            <person name="Mangas E.L."/>
            <person name="Perez-Pulido A.J."/>
            <person name="Santero E."/>
            <person name="Camacho E.M."/>
        </authorList>
    </citation>
    <scope>NUCLEOTIDE SEQUENCE</scope>
    <source>
        <strain evidence="1">MPO218</strain>
    </source>
</reference>
<name>A0A975D8H9_9SPHN</name>
<dbReference type="AlphaFoldDB" id="A0A975D8H9"/>
<reference evidence="1" key="1">
    <citation type="submission" date="2020-07" db="EMBL/GenBank/DDBJ databases">
        <authorList>
            <person name="Camacho E."/>
        </authorList>
    </citation>
    <scope>NUCLEOTIDE SEQUENCE</scope>
    <source>
        <strain evidence="1">MPO218</strain>
    </source>
</reference>
<protein>
    <submittedName>
        <fullName evidence="1">Uncharacterized protein</fullName>
    </submittedName>
</protein>
<sequence length="117" mass="13855">MLFTKGAMDDIDQRHYFRDEVFSGLDWHHDTAPGKEHMERAEAQFRLIIRDVDYGVFTLRLSHNTRTDTAAYEQSNSMTQLHWGEARPLVAREDLLDRTMYLYRDETDPDSFVLEID</sequence>
<gene>
    <name evidence="1" type="ORF">HRJ34_26805</name>
</gene>
<evidence type="ECO:0000313" key="1">
    <source>
        <dbReference type="EMBL" id="QTH24709.1"/>
    </source>
</evidence>
<dbReference type="Proteomes" id="UP000664914">
    <property type="component" value="Chromosome"/>
</dbReference>
<proteinExistence type="predicted"/>
<organism evidence="1 2">
    <name type="scientific">Rhizorhabdus wittichii</name>
    <dbReference type="NCBI Taxonomy" id="160791"/>
    <lineage>
        <taxon>Bacteria</taxon>
        <taxon>Pseudomonadati</taxon>
        <taxon>Pseudomonadota</taxon>
        <taxon>Alphaproteobacteria</taxon>
        <taxon>Sphingomonadales</taxon>
        <taxon>Sphingomonadaceae</taxon>
        <taxon>Rhizorhabdus</taxon>
    </lineage>
</organism>
<accession>A0A975D8H9</accession>